<keyword evidence="10" id="KW-1185">Reference proteome</keyword>
<dbReference type="Proteomes" id="UP000596074">
    <property type="component" value="Chromosome"/>
</dbReference>
<dbReference type="Gene3D" id="2.40.50.1070">
    <property type="match status" value="1"/>
</dbReference>
<keyword evidence="4 6" id="KW-0949">S-adenosyl-L-methionine</keyword>
<keyword evidence="5" id="KW-0411">Iron-sulfur</keyword>
<evidence type="ECO:0000256" key="3">
    <source>
        <dbReference type="ARBA" id="ARBA00022679"/>
    </source>
</evidence>
<organism evidence="9 10">
    <name type="scientific">Venatoribacter cucullus</name>
    <dbReference type="NCBI Taxonomy" id="2661630"/>
    <lineage>
        <taxon>Bacteria</taxon>
        <taxon>Pseudomonadati</taxon>
        <taxon>Pseudomonadota</taxon>
        <taxon>Gammaproteobacteria</taxon>
        <taxon>Oceanospirillales</taxon>
        <taxon>Oceanospirillaceae</taxon>
        <taxon>Venatoribacter</taxon>
    </lineage>
</organism>
<feature type="active site" description="Nucleophile" evidence="6">
    <location>
        <position position="395"/>
    </location>
</feature>
<evidence type="ECO:0000259" key="8">
    <source>
        <dbReference type="PROSITE" id="PS50926"/>
    </source>
</evidence>
<keyword evidence="2 6" id="KW-0489">Methyltransferase</keyword>
<dbReference type="InterPro" id="IPR030390">
    <property type="entry name" value="MeTrfase_TrmA_AS"/>
</dbReference>
<sequence length="443" mass="49662">MKPATSTTRLTLTVDNLTSEGEGVARRNRDIYFVPGALPGETVEVVLNGRRRQVWQTRLLSIQTPSPQRTEPLCPHYQRCGGCDLQHLQYPAQLGFKQERVAREFSRQNISVPDWQPPIQAEPWHYRRKARLGVRFSQQKSENFVGFREAASAHLTNIDECLVLPAHPALNWAHWREQLGQLQGRAHITQIEVIVADNALALVLRILKPLSDADQTSLIDWLQGTVTAGSLPLQLWLKTDKQAAPQLLWPAPAEPLYHLVDELPLQIQPDDFIQVNGAVNRAMVQQALDWLQPQPDEVIWDLFAGHGNFSMPLAKRSQQVWAVEGDESMVTSLQQQAQQLQLPLHARCADLSGNDGLRELPGPAAVLLDPPRAGAAGIMQELLQRQVPRILYVACDAATQARDLNVLITAGYQVVRAGIMDMFPQTHHVETMVLLERKAKRHG</sequence>
<evidence type="ECO:0000256" key="5">
    <source>
        <dbReference type="ARBA" id="ARBA00023014"/>
    </source>
</evidence>
<dbReference type="EMBL" id="CP046056">
    <property type="protein sequence ID" value="QQD24785.1"/>
    <property type="molecule type" value="Genomic_DNA"/>
</dbReference>
<dbReference type="Gene3D" id="2.40.50.140">
    <property type="entry name" value="Nucleic acid-binding proteins"/>
    <property type="match status" value="1"/>
</dbReference>
<dbReference type="RefSeq" id="WP_228344845.1">
    <property type="nucleotide sequence ID" value="NZ_CP046056.1"/>
</dbReference>
<reference evidence="9 10" key="1">
    <citation type="submission" date="2019-11" db="EMBL/GenBank/DDBJ databases">
        <title>Venatorbacter sp. nov. a predator of Campylobacter and other Gram-negative bacteria.</title>
        <authorList>
            <person name="Saeedi A."/>
            <person name="Cummings N.J."/>
            <person name="Connerton I.F."/>
            <person name="Connerton P.L."/>
        </authorList>
    </citation>
    <scope>NUCLEOTIDE SEQUENCE [LARGE SCALE GENOMIC DNA]</scope>
    <source>
        <strain evidence="9">XL5</strain>
    </source>
</reference>
<dbReference type="SUPFAM" id="SSF53335">
    <property type="entry name" value="S-adenosyl-L-methionine-dependent methyltransferases"/>
    <property type="match status" value="1"/>
</dbReference>
<dbReference type="InterPro" id="IPR012340">
    <property type="entry name" value="NA-bd_OB-fold"/>
</dbReference>
<dbReference type="PROSITE" id="PS01230">
    <property type="entry name" value="TRMA_1"/>
    <property type="match status" value="1"/>
</dbReference>
<dbReference type="AlphaFoldDB" id="A0A9X7UXK5"/>
<name>A0A9X7UXK5_9GAMM</name>
<comment type="similarity">
    <text evidence="6">Belongs to the class I-like SAM-binding methyltransferase superfamily. RNA M5U methyltransferase family.</text>
</comment>
<evidence type="ECO:0000256" key="7">
    <source>
        <dbReference type="PROSITE-ProRule" id="PRU10015"/>
    </source>
</evidence>
<dbReference type="Pfam" id="PF05958">
    <property type="entry name" value="tRNA_U5-meth_tr"/>
    <property type="match status" value="2"/>
</dbReference>
<evidence type="ECO:0000313" key="10">
    <source>
        <dbReference type="Proteomes" id="UP000596074"/>
    </source>
</evidence>
<accession>A0A9X7UXK5</accession>
<protein>
    <submittedName>
        <fullName evidence="9">23S rRNA (Uracil(1939)-C(5))-methyltransferase</fullName>
    </submittedName>
</protein>
<dbReference type="KEGG" id="vcw:GJQ55_10050"/>
<keyword evidence="1" id="KW-0004">4Fe-4S</keyword>
<evidence type="ECO:0000313" key="9">
    <source>
        <dbReference type="EMBL" id="QQD24785.1"/>
    </source>
</evidence>
<feature type="binding site" evidence="6">
    <location>
        <position position="369"/>
    </location>
    <ligand>
        <name>S-adenosyl-L-methionine</name>
        <dbReference type="ChEBI" id="CHEBI:59789"/>
    </ligand>
</feature>
<dbReference type="GO" id="GO:0070041">
    <property type="term" value="F:rRNA (uridine-C5-)-methyltransferase activity"/>
    <property type="evidence" value="ECO:0007669"/>
    <property type="project" value="TreeGrafter"/>
</dbReference>
<dbReference type="GO" id="GO:0070475">
    <property type="term" value="P:rRNA base methylation"/>
    <property type="evidence" value="ECO:0007669"/>
    <property type="project" value="TreeGrafter"/>
</dbReference>
<dbReference type="PROSITE" id="PS50926">
    <property type="entry name" value="TRAM"/>
    <property type="match status" value="1"/>
</dbReference>
<proteinExistence type="inferred from homology"/>
<dbReference type="Gene3D" id="3.40.50.150">
    <property type="entry name" value="Vaccinia Virus protein VP39"/>
    <property type="match status" value="1"/>
</dbReference>
<dbReference type="InterPro" id="IPR002792">
    <property type="entry name" value="TRAM_dom"/>
</dbReference>
<dbReference type="Pfam" id="PF01938">
    <property type="entry name" value="TRAM"/>
    <property type="match status" value="1"/>
</dbReference>
<dbReference type="PROSITE" id="PS51687">
    <property type="entry name" value="SAM_MT_RNA_M5U"/>
    <property type="match status" value="1"/>
</dbReference>
<gene>
    <name evidence="9" type="ORF">GJQ55_10050</name>
</gene>
<dbReference type="GO" id="GO:0051539">
    <property type="term" value="F:4 iron, 4 sulfur cluster binding"/>
    <property type="evidence" value="ECO:0007669"/>
    <property type="project" value="UniProtKB-KW"/>
</dbReference>
<feature type="active site" evidence="7">
    <location>
        <position position="395"/>
    </location>
</feature>
<feature type="binding site" evidence="6">
    <location>
        <position position="324"/>
    </location>
    <ligand>
        <name>S-adenosyl-L-methionine</name>
        <dbReference type="ChEBI" id="CHEBI:59789"/>
    </ligand>
</feature>
<dbReference type="PROSITE" id="PS01231">
    <property type="entry name" value="TRMA_2"/>
    <property type="match status" value="1"/>
</dbReference>
<keyword evidence="1" id="KW-0479">Metal-binding</keyword>
<evidence type="ECO:0000256" key="2">
    <source>
        <dbReference type="ARBA" id="ARBA00022603"/>
    </source>
</evidence>
<dbReference type="InterPro" id="IPR010280">
    <property type="entry name" value="U5_MeTrfase_fam"/>
</dbReference>
<evidence type="ECO:0000256" key="4">
    <source>
        <dbReference type="ARBA" id="ARBA00022691"/>
    </source>
</evidence>
<evidence type="ECO:0000256" key="6">
    <source>
        <dbReference type="PROSITE-ProRule" id="PRU01024"/>
    </source>
</evidence>
<dbReference type="PANTHER" id="PTHR11061:SF49">
    <property type="entry name" value="23S RRNA (URACIL(1939)-C(5))-METHYLTRANSFERASE RLMD"/>
    <property type="match status" value="1"/>
</dbReference>
<dbReference type="PANTHER" id="PTHR11061">
    <property type="entry name" value="RNA M5U METHYLTRANSFERASE"/>
    <property type="match status" value="1"/>
</dbReference>
<keyword evidence="1" id="KW-0408">Iron</keyword>
<feature type="binding site" evidence="6">
    <location>
        <position position="274"/>
    </location>
    <ligand>
        <name>S-adenosyl-L-methionine</name>
        <dbReference type="ChEBI" id="CHEBI:59789"/>
    </ligand>
</feature>
<dbReference type="InterPro" id="IPR029063">
    <property type="entry name" value="SAM-dependent_MTases_sf"/>
</dbReference>
<dbReference type="SUPFAM" id="SSF50249">
    <property type="entry name" value="Nucleic acid-binding proteins"/>
    <property type="match status" value="1"/>
</dbReference>
<feature type="domain" description="TRAM" evidence="8">
    <location>
        <begin position="2"/>
        <end position="61"/>
    </location>
</feature>
<evidence type="ECO:0000256" key="1">
    <source>
        <dbReference type="ARBA" id="ARBA00022485"/>
    </source>
</evidence>
<keyword evidence="3 6" id="KW-0808">Transferase</keyword>
<dbReference type="InterPro" id="IPR030391">
    <property type="entry name" value="MeTrfase_TrmA_CS"/>
</dbReference>
<feature type="binding site" evidence="6">
    <location>
        <position position="303"/>
    </location>
    <ligand>
        <name>S-adenosyl-L-methionine</name>
        <dbReference type="ChEBI" id="CHEBI:59789"/>
    </ligand>
</feature>